<keyword evidence="2" id="KW-1185">Reference proteome</keyword>
<evidence type="ECO:0000313" key="2">
    <source>
        <dbReference type="Proteomes" id="UP000298663"/>
    </source>
</evidence>
<organism evidence="1 2">
    <name type="scientific">Steinernema carpocapsae</name>
    <name type="common">Entomopathogenic nematode</name>
    <dbReference type="NCBI Taxonomy" id="34508"/>
    <lineage>
        <taxon>Eukaryota</taxon>
        <taxon>Metazoa</taxon>
        <taxon>Ecdysozoa</taxon>
        <taxon>Nematoda</taxon>
        <taxon>Chromadorea</taxon>
        <taxon>Rhabditida</taxon>
        <taxon>Tylenchina</taxon>
        <taxon>Panagrolaimomorpha</taxon>
        <taxon>Strongyloidoidea</taxon>
        <taxon>Steinernematidae</taxon>
        <taxon>Steinernema</taxon>
    </lineage>
</organism>
<reference evidence="1 2" key="1">
    <citation type="journal article" date="2015" name="Genome Biol.">
        <title>Comparative genomics of Steinernema reveals deeply conserved gene regulatory networks.</title>
        <authorList>
            <person name="Dillman A.R."/>
            <person name="Macchietto M."/>
            <person name="Porter C.F."/>
            <person name="Rogers A."/>
            <person name="Williams B."/>
            <person name="Antoshechkin I."/>
            <person name="Lee M.M."/>
            <person name="Goodwin Z."/>
            <person name="Lu X."/>
            <person name="Lewis E.E."/>
            <person name="Goodrich-Blair H."/>
            <person name="Stock S.P."/>
            <person name="Adams B.J."/>
            <person name="Sternberg P.W."/>
            <person name="Mortazavi A."/>
        </authorList>
    </citation>
    <scope>NUCLEOTIDE SEQUENCE [LARGE SCALE GENOMIC DNA]</scope>
    <source>
        <strain evidence="1 2">ALL</strain>
    </source>
</reference>
<gene>
    <name evidence="1" type="ORF">L596_027506</name>
</gene>
<proteinExistence type="predicted"/>
<name>A0A4U5LVP0_STECR</name>
<protein>
    <submittedName>
        <fullName evidence="1">Uncharacterized protein</fullName>
    </submittedName>
</protein>
<evidence type="ECO:0000313" key="1">
    <source>
        <dbReference type="EMBL" id="TKR60224.1"/>
    </source>
</evidence>
<reference evidence="1 2" key="2">
    <citation type="journal article" date="2019" name="G3 (Bethesda)">
        <title>Hybrid Assembly of the Genome of the Entomopathogenic Nematode Steinernema carpocapsae Identifies the X-Chromosome.</title>
        <authorList>
            <person name="Serra L."/>
            <person name="Macchietto M."/>
            <person name="Macias-Munoz A."/>
            <person name="McGill C.J."/>
            <person name="Rodriguez I.M."/>
            <person name="Rodriguez B."/>
            <person name="Murad R."/>
            <person name="Mortazavi A."/>
        </authorList>
    </citation>
    <scope>NUCLEOTIDE SEQUENCE [LARGE SCALE GENOMIC DNA]</scope>
    <source>
        <strain evidence="1 2">ALL</strain>
    </source>
</reference>
<dbReference type="Proteomes" id="UP000298663">
    <property type="component" value="Unassembled WGS sequence"/>
</dbReference>
<sequence>MGPSVQIFKEKKLQKLPQHHLQKNYLFFANVSYSTFKAKAKKTENISATFAQPRNIQNKSARPKILAVCKVPETPYSSQTSALALDSIKYILFIACNLPHSLGTKPEIVRNSETWDPLDRRATESKDDVAVVLSMTKAF</sequence>
<comment type="caution">
    <text evidence="1">The sequence shown here is derived from an EMBL/GenBank/DDBJ whole genome shotgun (WGS) entry which is preliminary data.</text>
</comment>
<accession>A0A4U5LVP0</accession>
<dbReference type="AlphaFoldDB" id="A0A4U5LVP0"/>
<dbReference type="EMBL" id="AZBU02000011">
    <property type="protein sequence ID" value="TKR60224.1"/>
    <property type="molecule type" value="Genomic_DNA"/>
</dbReference>